<comment type="caution">
    <text evidence="3">The sequence shown here is derived from an EMBL/GenBank/DDBJ whole genome shotgun (WGS) entry which is preliminary data.</text>
</comment>
<dbReference type="Proteomes" id="UP001148786">
    <property type="component" value="Unassembled WGS sequence"/>
</dbReference>
<feature type="region of interest" description="Disordered" evidence="1">
    <location>
        <begin position="262"/>
        <end position="291"/>
    </location>
</feature>
<protein>
    <submittedName>
        <fullName evidence="3">Uncharacterized protein</fullName>
    </submittedName>
</protein>
<proteinExistence type="predicted"/>
<dbReference type="EMBL" id="JANKHO010001850">
    <property type="protein sequence ID" value="KAJ3497623.1"/>
    <property type="molecule type" value="Genomic_DNA"/>
</dbReference>
<evidence type="ECO:0000256" key="1">
    <source>
        <dbReference type="SAM" id="MobiDB-lite"/>
    </source>
</evidence>
<feature type="transmembrane region" description="Helical" evidence="2">
    <location>
        <begin position="153"/>
        <end position="171"/>
    </location>
</feature>
<feature type="transmembrane region" description="Helical" evidence="2">
    <location>
        <begin position="57"/>
        <end position="81"/>
    </location>
</feature>
<feature type="compositionally biased region" description="Basic residues" evidence="1">
    <location>
        <begin position="263"/>
        <end position="282"/>
    </location>
</feature>
<dbReference type="AlphaFoldDB" id="A0A9W8JRI0"/>
<evidence type="ECO:0000313" key="3">
    <source>
        <dbReference type="EMBL" id="KAJ3497623.1"/>
    </source>
</evidence>
<keyword evidence="2" id="KW-0812">Transmembrane</keyword>
<dbReference type="OrthoDB" id="2355659at2759"/>
<organism evidence="3 4">
    <name type="scientific">Agrocybe chaxingu</name>
    <dbReference type="NCBI Taxonomy" id="84603"/>
    <lineage>
        <taxon>Eukaryota</taxon>
        <taxon>Fungi</taxon>
        <taxon>Dikarya</taxon>
        <taxon>Basidiomycota</taxon>
        <taxon>Agaricomycotina</taxon>
        <taxon>Agaricomycetes</taxon>
        <taxon>Agaricomycetidae</taxon>
        <taxon>Agaricales</taxon>
        <taxon>Agaricineae</taxon>
        <taxon>Strophariaceae</taxon>
        <taxon>Agrocybe</taxon>
    </lineage>
</organism>
<name>A0A9W8JRI0_9AGAR</name>
<feature type="transmembrane region" description="Helical" evidence="2">
    <location>
        <begin position="12"/>
        <end position="32"/>
    </location>
</feature>
<evidence type="ECO:0000313" key="4">
    <source>
        <dbReference type="Proteomes" id="UP001148786"/>
    </source>
</evidence>
<accession>A0A9W8JRI0</accession>
<sequence length="314" mass="35390">MARHRKRTASTLITLFGAVSNAILTIQVLAAWRSIKWETESEWESRGDMWQLDGVKVIWGLLFIYFASAASVCAVGLHGVLKSKPSHVRFYRDYSIADFSLCTLCSILMTYASFLKPARAGVCEEFSHHPELMRDMLEMGLNIENCELWLERAVFGLIAFLFVIMVVRAFVPPPPAHFLMFDDSRVFLKPSRSSVGRIYLLPNTQHHTMTGSTGSTDLENGAVEMVYAPVPRSSLPKDLQEQATEAWVSTSNARLTDTEVRHHNSHHHRRHRSGHYHSRHRSSSRETTGRIKLDIAEGEGLLPVYEPIGGEGKA</sequence>
<reference evidence="3" key="1">
    <citation type="submission" date="2022-07" db="EMBL/GenBank/DDBJ databases">
        <title>Genome Sequence of Agrocybe chaxingu.</title>
        <authorList>
            <person name="Buettner E."/>
        </authorList>
    </citation>
    <scope>NUCLEOTIDE SEQUENCE</scope>
    <source>
        <strain evidence="3">MP-N11</strain>
    </source>
</reference>
<keyword evidence="2" id="KW-0472">Membrane</keyword>
<keyword evidence="2" id="KW-1133">Transmembrane helix</keyword>
<gene>
    <name evidence="3" type="ORF">NLJ89_g10324</name>
</gene>
<evidence type="ECO:0000256" key="2">
    <source>
        <dbReference type="SAM" id="Phobius"/>
    </source>
</evidence>
<keyword evidence="4" id="KW-1185">Reference proteome</keyword>